<evidence type="ECO:0000259" key="15">
    <source>
        <dbReference type="PROSITE" id="PS51319"/>
    </source>
</evidence>
<evidence type="ECO:0000256" key="3">
    <source>
        <dbReference type="ARBA" id="ARBA00022598"/>
    </source>
</evidence>
<dbReference type="GO" id="GO:0048608">
    <property type="term" value="P:reproductive structure development"/>
    <property type="evidence" value="ECO:0007669"/>
    <property type="project" value="UniProtKB-ARBA"/>
</dbReference>
<feature type="domain" description="TFIIS N-terminal" evidence="15">
    <location>
        <begin position="226"/>
        <end position="309"/>
    </location>
</feature>
<dbReference type="InterPro" id="IPR037118">
    <property type="entry name" value="Val-tRNA_synth_C_sf"/>
</dbReference>
<dbReference type="Pfam" id="PF08711">
    <property type="entry name" value="Med26"/>
    <property type="match status" value="1"/>
</dbReference>
<protein>
    <recommendedName>
        <fullName evidence="2">valine--tRNA ligase</fullName>
        <ecNumber evidence="2">6.1.1.9</ecNumber>
    </recommendedName>
    <alternativeName>
        <fullName evidence="9">Valyl-tRNA synthetase</fullName>
    </alternativeName>
</protein>
<dbReference type="SUPFAM" id="SSF46589">
    <property type="entry name" value="tRNA-binding arm"/>
    <property type="match status" value="1"/>
</dbReference>
<dbReference type="InterPro" id="IPR019499">
    <property type="entry name" value="Val-tRNA_synth_tRNA-bd"/>
</dbReference>
<feature type="region of interest" description="Disordered" evidence="14">
    <location>
        <begin position="317"/>
        <end position="339"/>
    </location>
</feature>
<dbReference type="GO" id="GO:0005524">
    <property type="term" value="F:ATP binding"/>
    <property type="evidence" value="ECO:0007669"/>
    <property type="project" value="UniProtKB-KW"/>
</dbReference>
<dbReference type="Pfam" id="PF08264">
    <property type="entry name" value="Anticodon_1"/>
    <property type="match status" value="1"/>
</dbReference>
<evidence type="ECO:0000256" key="9">
    <source>
        <dbReference type="ARBA" id="ARBA00029936"/>
    </source>
</evidence>
<dbReference type="EC" id="6.1.1.9" evidence="2"/>
<evidence type="ECO:0000256" key="11">
    <source>
        <dbReference type="PROSITE-ProRule" id="PRU00649"/>
    </source>
</evidence>
<evidence type="ECO:0000256" key="8">
    <source>
        <dbReference type="ARBA" id="ARBA00023146"/>
    </source>
</evidence>
<accession>A0A835LHV6</accession>
<comment type="subcellular location">
    <subcellularLocation>
        <location evidence="11">Nucleus</location>
    </subcellularLocation>
</comment>
<dbReference type="GO" id="GO:0005829">
    <property type="term" value="C:cytosol"/>
    <property type="evidence" value="ECO:0007669"/>
    <property type="project" value="TreeGrafter"/>
</dbReference>
<dbReference type="InterPro" id="IPR002303">
    <property type="entry name" value="Valyl-tRNA_ligase"/>
</dbReference>
<comment type="catalytic activity">
    <reaction evidence="10">
        <text>tRNA(Val) + L-valine + ATP = L-valyl-tRNA(Val) + AMP + diphosphate</text>
        <dbReference type="Rhea" id="RHEA:10704"/>
        <dbReference type="Rhea" id="RHEA-COMP:9672"/>
        <dbReference type="Rhea" id="RHEA-COMP:9708"/>
        <dbReference type="ChEBI" id="CHEBI:30616"/>
        <dbReference type="ChEBI" id="CHEBI:33019"/>
        <dbReference type="ChEBI" id="CHEBI:57762"/>
        <dbReference type="ChEBI" id="CHEBI:78442"/>
        <dbReference type="ChEBI" id="CHEBI:78537"/>
        <dbReference type="ChEBI" id="CHEBI:456215"/>
        <dbReference type="EC" id="6.1.1.9"/>
    </reaction>
</comment>
<evidence type="ECO:0000256" key="14">
    <source>
        <dbReference type="SAM" id="MobiDB-lite"/>
    </source>
</evidence>
<dbReference type="InterPro" id="IPR014729">
    <property type="entry name" value="Rossmann-like_a/b/a_fold"/>
</dbReference>
<dbReference type="FunFam" id="1.10.287.380:FF:000001">
    <property type="entry name" value="Valine--tRNA ligase"/>
    <property type="match status" value="1"/>
</dbReference>
<dbReference type="CDD" id="cd00817">
    <property type="entry name" value="ValRS_core"/>
    <property type="match status" value="1"/>
</dbReference>
<dbReference type="SUPFAM" id="SSF47323">
    <property type="entry name" value="Anticodon-binding domain of a subclass of class I aminoacyl-tRNA synthetases"/>
    <property type="match status" value="1"/>
</dbReference>
<dbReference type="SUPFAM" id="SSF50677">
    <property type="entry name" value="ValRS/IleRS/LeuRS editing domain"/>
    <property type="match status" value="1"/>
</dbReference>
<dbReference type="OrthoDB" id="629407at2759"/>
<dbReference type="InterPro" id="IPR033705">
    <property type="entry name" value="Anticodon_Ia_Val"/>
</dbReference>
<evidence type="ECO:0000256" key="7">
    <source>
        <dbReference type="ARBA" id="ARBA00023054"/>
    </source>
</evidence>
<dbReference type="Gene3D" id="1.20.930.10">
    <property type="entry name" value="Conserved domain common to transcription factors TFIIS, elongin A, CRSP70"/>
    <property type="match status" value="1"/>
</dbReference>
<dbReference type="InterPro" id="IPR017923">
    <property type="entry name" value="TFIIS_N"/>
</dbReference>
<reference evidence="16 17" key="1">
    <citation type="submission" date="2020-10" db="EMBL/GenBank/DDBJ databases">
        <title>The Coptis chinensis genome and diversification of protoberbering-type alkaloids.</title>
        <authorList>
            <person name="Wang B."/>
            <person name="Shu S."/>
            <person name="Song C."/>
            <person name="Liu Y."/>
        </authorList>
    </citation>
    <scope>NUCLEOTIDE SEQUENCE [LARGE SCALE GENOMIC DNA]</scope>
    <source>
        <strain evidence="16">HL-2020</strain>
        <tissue evidence="16">Leaf</tissue>
    </source>
</reference>
<evidence type="ECO:0000313" key="16">
    <source>
        <dbReference type="EMBL" id="KAF9592299.1"/>
    </source>
</evidence>
<dbReference type="GO" id="GO:0009791">
    <property type="term" value="P:post-embryonic development"/>
    <property type="evidence" value="ECO:0007669"/>
    <property type="project" value="UniProtKB-ARBA"/>
</dbReference>
<dbReference type="InterPro" id="IPR009008">
    <property type="entry name" value="Val/Leu/Ile-tRNA-synth_edit"/>
</dbReference>
<dbReference type="Gene3D" id="1.10.730.10">
    <property type="entry name" value="Isoleucyl-tRNA Synthetase, Domain 1"/>
    <property type="match status" value="1"/>
</dbReference>
<dbReference type="InterPro" id="IPR009080">
    <property type="entry name" value="tRNAsynth_Ia_anticodon-bd"/>
</dbReference>
<evidence type="ECO:0000256" key="4">
    <source>
        <dbReference type="ARBA" id="ARBA00022741"/>
    </source>
</evidence>
<dbReference type="PANTHER" id="PTHR11946:SF93">
    <property type="entry name" value="VALINE--TRNA LIGASE, CHLOROPLASTIC_MITOCHONDRIAL 2"/>
    <property type="match status" value="1"/>
</dbReference>
<dbReference type="Pfam" id="PF10458">
    <property type="entry name" value="Val_tRNA-synt_C"/>
    <property type="match status" value="1"/>
</dbReference>
<dbReference type="InterPro" id="IPR013155">
    <property type="entry name" value="M/V/L/I-tRNA-synth_anticd-bd"/>
</dbReference>
<dbReference type="PROSITE" id="PS00178">
    <property type="entry name" value="AA_TRNA_LIGASE_I"/>
    <property type="match status" value="1"/>
</dbReference>
<dbReference type="FunFam" id="3.40.50.620:FF:000020">
    <property type="entry name" value="Valine--tRNA ligase, mitochondrial"/>
    <property type="match status" value="1"/>
</dbReference>
<sequence>MGFEEDGVYRDEGGEPVTELDDMPSDNGEGSVESEDLDWRRVERTPTPVHDSGSGDEIAKPRRRLVKQSFKADKTPDMDCGHDEEEEEAGSLEGDSGRVKPLSNKRVYGAKDGRSGKRRRQRKHADDGASGDDNAPPQANKIPEEEDDEINMLFGKKKRKVEMPPADIAMFVEKVMAELEIAAEEDAELNRQSKPAVNKLMKLPLLTQVLSKKQFQLVFLGHGVLGALKTWLEPLPDGSLPNISIRTAILEILIDYPLDLEQYDRKEELRNSGLGKVIMFLSKSDEETNANKKLAQKLVEKWSRSIFNKSARYEDSRSHVEERVPDRRPSKKPASRPAARMEFIRDDDDELDLKGVPERRKTRQPMQRAIRPEEMPMDFVLRPPSKIAPAEVKPVNQWRLRMSKRWESQGYFKPNIDQGGDPFVVSMPPPNVTGALHMGHAMFVTLEDIMVRYHRMKGRTTLWVPGTDHAGIATQLVVERMLASEGIKRVEIGRDEFTRRVWEWKAKYGGAITKQIKRLGASCDWSREHFTLDEHLSRAVVEAFIRLHEKGLIYQGSYMVNWSPSLQTAVSDLEVEYSEETGLLYYIKYRVAGGSRDDFMTIATTRPETLFGDTAIAVNPKDDRYSKYIGKQAIVPMTFGRHVPIIADKYVDKDFGTGVLKISPGHDHNDYLLARKLGLPILNIMNKDGTLNEVAGVYCGMDRFEARKKLWLALEETGLAVKKEPHISRVPISQRGGEIYNHWLSNIKDWCISRQLWWGHRIPVWYITGKDCEEDYIVARNSEEALVKAREKYGYGVEIYQDPDVLDTWFSSALWPFSTLGWPDVSADDYRHFYPTAVLETGHDILFFWVARMVMMGIEFTGTVPFSNVYLHGLIKDSQGRKMSKTLGNVIDPVDTIKEFGTDALRFTLALGTAGQDLNLSMERLSSNKAFTNKLWNAGKFILQNLPSQSDVSAWENIIAYKFDSEESLLKLPLPECWVVSKLHQLIDAVTISYEKYFFGDVGREIYDFFWGDFADWYIETSKARLYQSEGNSMASVAQAVLLYVFENILKMLHPFMPFVTEELWQSLPHRKEALIVSPWPITKLPRDLNSIKRFENLQALTRAIRNARAEYSVEPAKRISASIVAKEDVLQYISIYTRIDKSSRNCAFSNETTVLNVHIDSHFHSYYVIISVDIHITYWFPWLITTNFTLGDGKHLVHLVADEGLEAYLPLEDMIDISAEVQRLSKRLSKMQIEYDALVARLSSEKFVEKAPEKVVLEAREKAADAEEKITLTKSRLQLLQSTI</sequence>
<dbReference type="HAMAP" id="MF_02004">
    <property type="entry name" value="Val_tRNA_synth_type1"/>
    <property type="match status" value="1"/>
</dbReference>
<feature type="coiled-coil region" evidence="13">
    <location>
        <begin position="1215"/>
        <end position="1284"/>
    </location>
</feature>
<keyword evidence="6 12" id="KW-0648">Protein biosynthesis</keyword>
<keyword evidence="7 13" id="KW-0175">Coiled coil</keyword>
<feature type="compositionally biased region" description="Basic and acidic residues" evidence="14">
    <location>
        <begin position="70"/>
        <end position="81"/>
    </location>
</feature>
<dbReference type="InterPro" id="IPR035441">
    <property type="entry name" value="TFIIS/LEDGF_dom_sf"/>
</dbReference>
<comment type="caution">
    <text evidence="16">The sequence shown here is derived from an EMBL/GenBank/DDBJ whole genome shotgun (WGS) entry which is preliminary data.</text>
</comment>
<dbReference type="Pfam" id="PF00133">
    <property type="entry name" value="tRNA-synt_1"/>
    <property type="match status" value="1"/>
</dbReference>
<dbReference type="SUPFAM" id="SSF52374">
    <property type="entry name" value="Nucleotidylyl transferase"/>
    <property type="match status" value="1"/>
</dbReference>
<dbReference type="PANTHER" id="PTHR11946">
    <property type="entry name" value="VALYL-TRNA SYNTHETASES"/>
    <property type="match status" value="1"/>
</dbReference>
<dbReference type="Proteomes" id="UP000631114">
    <property type="component" value="Unassembled WGS sequence"/>
</dbReference>
<dbReference type="PROSITE" id="PS51319">
    <property type="entry name" value="TFIIS_N"/>
    <property type="match status" value="1"/>
</dbReference>
<dbReference type="InterPro" id="IPR002300">
    <property type="entry name" value="aa-tRNA-synth_Ia"/>
</dbReference>
<keyword evidence="4 12" id="KW-0547">Nucleotide-binding</keyword>
<feature type="compositionally biased region" description="Basic and acidic residues" evidence="14">
    <location>
        <begin position="317"/>
        <end position="328"/>
    </location>
</feature>
<comment type="similarity">
    <text evidence="1 12">Belongs to the class-I aminoacyl-tRNA synthetase family.</text>
</comment>
<dbReference type="Gene3D" id="3.40.50.620">
    <property type="entry name" value="HUPs"/>
    <property type="match status" value="2"/>
</dbReference>
<keyword evidence="3 12" id="KW-0436">Ligase</keyword>
<dbReference type="GO" id="GO:0005634">
    <property type="term" value="C:nucleus"/>
    <property type="evidence" value="ECO:0007669"/>
    <property type="project" value="UniProtKB-SubCell"/>
</dbReference>
<evidence type="ECO:0000256" key="1">
    <source>
        <dbReference type="ARBA" id="ARBA00005594"/>
    </source>
</evidence>
<evidence type="ECO:0000256" key="2">
    <source>
        <dbReference type="ARBA" id="ARBA00013169"/>
    </source>
</evidence>
<evidence type="ECO:0000313" key="17">
    <source>
        <dbReference type="Proteomes" id="UP000631114"/>
    </source>
</evidence>
<keyword evidence="8 12" id="KW-0030">Aminoacyl-tRNA synthetase</keyword>
<dbReference type="Gene3D" id="1.10.287.380">
    <property type="entry name" value="Valyl-tRNA synthetase, C-terminal domain"/>
    <property type="match status" value="1"/>
</dbReference>
<proteinExistence type="inferred from homology"/>
<dbReference type="GO" id="GO:0006438">
    <property type="term" value="P:valyl-tRNA aminoacylation"/>
    <property type="evidence" value="ECO:0007669"/>
    <property type="project" value="InterPro"/>
</dbReference>
<name>A0A835LHV6_9MAGN</name>
<dbReference type="Gene3D" id="3.90.740.10">
    <property type="entry name" value="Valyl/Leucyl/Isoleucyl-tRNA synthetase, editing domain"/>
    <property type="match status" value="2"/>
</dbReference>
<organism evidence="16 17">
    <name type="scientific">Coptis chinensis</name>
    <dbReference type="NCBI Taxonomy" id="261450"/>
    <lineage>
        <taxon>Eukaryota</taxon>
        <taxon>Viridiplantae</taxon>
        <taxon>Streptophyta</taxon>
        <taxon>Embryophyta</taxon>
        <taxon>Tracheophyta</taxon>
        <taxon>Spermatophyta</taxon>
        <taxon>Magnoliopsida</taxon>
        <taxon>Ranunculales</taxon>
        <taxon>Ranunculaceae</taxon>
        <taxon>Coptidoideae</taxon>
        <taxon>Coptis</taxon>
    </lineage>
</organism>
<keyword evidence="5 12" id="KW-0067">ATP-binding</keyword>
<feature type="region of interest" description="Disordered" evidence="14">
    <location>
        <begin position="1"/>
        <end position="149"/>
    </location>
</feature>
<evidence type="ECO:0000256" key="13">
    <source>
        <dbReference type="SAM" id="Coils"/>
    </source>
</evidence>
<evidence type="ECO:0000256" key="6">
    <source>
        <dbReference type="ARBA" id="ARBA00022917"/>
    </source>
</evidence>
<dbReference type="FunFam" id="1.10.730.10:FF:000014">
    <property type="entry name" value="Valine--tRNA ligase"/>
    <property type="match status" value="1"/>
</dbReference>
<keyword evidence="11" id="KW-0539">Nucleus</keyword>
<keyword evidence="17" id="KW-1185">Reference proteome</keyword>
<dbReference type="PRINTS" id="PR00986">
    <property type="entry name" value="TRNASYNTHVAL"/>
</dbReference>
<dbReference type="GO" id="GO:0004832">
    <property type="term" value="F:valine-tRNA ligase activity"/>
    <property type="evidence" value="ECO:0007669"/>
    <property type="project" value="UniProtKB-EC"/>
</dbReference>
<dbReference type="EMBL" id="JADFTS010000008">
    <property type="protein sequence ID" value="KAF9592299.1"/>
    <property type="molecule type" value="Genomic_DNA"/>
</dbReference>
<dbReference type="InterPro" id="IPR010978">
    <property type="entry name" value="tRNA-bd_arm"/>
</dbReference>
<evidence type="ECO:0000256" key="10">
    <source>
        <dbReference type="ARBA" id="ARBA00047552"/>
    </source>
</evidence>
<evidence type="ECO:0000256" key="12">
    <source>
        <dbReference type="RuleBase" id="RU363035"/>
    </source>
</evidence>
<evidence type="ECO:0000256" key="5">
    <source>
        <dbReference type="ARBA" id="ARBA00022840"/>
    </source>
</evidence>
<gene>
    <name evidence="16" type="ORF">IFM89_013525</name>
</gene>
<dbReference type="GO" id="GO:0002161">
    <property type="term" value="F:aminoacyl-tRNA deacylase activity"/>
    <property type="evidence" value="ECO:0007669"/>
    <property type="project" value="InterPro"/>
</dbReference>
<dbReference type="InterPro" id="IPR001412">
    <property type="entry name" value="aa-tRNA-synth_I_CS"/>
</dbReference>
<dbReference type="CDD" id="cd07962">
    <property type="entry name" value="Anticodon_Ia_Val"/>
    <property type="match status" value="1"/>
</dbReference>